<name>A0A368BRD0_9GAMM</name>
<dbReference type="AlphaFoldDB" id="A0A368BRD0"/>
<dbReference type="EMBL" id="QOPC01000003">
    <property type="protein sequence ID" value="RCL39427.1"/>
    <property type="molecule type" value="Genomic_DNA"/>
</dbReference>
<dbReference type="InterPro" id="IPR011051">
    <property type="entry name" value="RmlC_Cupin_sf"/>
</dbReference>
<dbReference type="Gene3D" id="2.60.120.10">
    <property type="entry name" value="Jelly Rolls"/>
    <property type="match status" value="1"/>
</dbReference>
<accession>A0A368BRD0</accession>
<reference evidence="1 2" key="1">
    <citation type="journal article" date="2018" name="Microbiome">
        <title>Fine metagenomic profile of the Mediterranean stratified and mixed water columns revealed by assembly and recruitment.</title>
        <authorList>
            <person name="Haro-Moreno J.M."/>
            <person name="Lopez-Perez M."/>
            <person name="De La Torre J.R."/>
            <person name="Picazo A."/>
            <person name="Camacho A."/>
            <person name="Rodriguez-Valera F."/>
        </authorList>
    </citation>
    <scope>NUCLEOTIDE SEQUENCE [LARGE SCALE GENOMIC DNA]</scope>
    <source>
        <strain evidence="1">MED-G84</strain>
    </source>
</reference>
<proteinExistence type="predicted"/>
<gene>
    <name evidence="1" type="ORF">DBW98_00855</name>
</gene>
<dbReference type="Proteomes" id="UP000253032">
    <property type="component" value="Unassembled WGS sequence"/>
</dbReference>
<comment type="caution">
    <text evidence="1">The sequence shown here is derived from an EMBL/GenBank/DDBJ whole genome shotgun (WGS) entry which is preliminary data.</text>
</comment>
<dbReference type="InterPro" id="IPR014710">
    <property type="entry name" value="RmlC-like_jellyroll"/>
</dbReference>
<evidence type="ECO:0000313" key="2">
    <source>
        <dbReference type="Proteomes" id="UP000253032"/>
    </source>
</evidence>
<dbReference type="SUPFAM" id="SSF51182">
    <property type="entry name" value="RmlC-like cupins"/>
    <property type="match status" value="1"/>
</dbReference>
<evidence type="ECO:0000313" key="1">
    <source>
        <dbReference type="EMBL" id="RCL39427.1"/>
    </source>
</evidence>
<sequence length="151" mass="16971">MDNLIQFDESAIDWKPLPGPDGEPADHISLSFLNVDEKAKIVDILFKFSANEKILMHRHTSNYSTFTVKGELRTYLPDGALKDIRPAGIFKAGTPGEAHTEGGGDEDVVVYFSLRPYSETDPIYEILDENLEVTQAMNFNDLKELNKEYSS</sequence>
<organism evidence="1 2">
    <name type="scientific">SAR86 cluster bacterium</name>
    <dbReference type="NCBI Taxonomy" id="2030880"/>
    <lineage>
        <taxon>Bacteria</taxon>
        <taxon>Pseudomonadati</taxon>
        <taxon>Pseudomonadota</taxon>
        <taxon>Gammaproteobacteria</taxon>
        <taxon>SAR86 cluster</taxon>
    </lineage>
</organism>
<protein>
    <submittedName>
        <fullName evidence="1">Regulator</fullName>
    </submittedName>
</protein>